<dbReference type="Gene3D" id="3.30.870.10">
    <property type="entry name" value="Endonuclease Chain A"/>
    <property type="match status" value="1"/>
</dbReference>
<protein>
    <submittedName>
        <fullName evidence="1">Uncharacterized protein</fullName>
    </submittedName>
</protein>
<dbReference type="GeneID" id="73343232"/>
<dbReference type="KEGG" id="clup:CLUP02_09243"/>
<evidence type="ECO:0000313" key="1">
    <source>
        <dbReference type="EMBL" id="UQC83747.1"/>
    </source>
</evidence>
<proteinExistence type="predicted"/>
<keyword evidence="2" id="KW-1185">Reference proteome</keyword>
<dbReference type="SUPFAM" id="SSF56024">
    <property type="entry name" value="Phospholipase D/nuclease"/>
    <property type="match status" value="1"/>
</dbReference>
<dbReference type="Proteomes" id="UP000830671">
    <property type="component" value="Chromosome 4"/>
</dbReference>
<sequence>MASSSKLEQLRHYLSSLDPKNLLEGVSFHYDTANELGFKPGDPFDFFVATPFGKWSDTSPPIPNVVAAAVSEALVNGMASKNISIGQNGSKYMFIDLLTLAPFNSTFFTKGISPTLNKLVNGLPSDFTPVIRLLCGDNGITAAQFKDASNGSGWNDYKQIFWSNNQPSITHPKAELYIGFYNPDFKFQPGGSEAWVKKLQAELKNYLNNSALSGHPWVIDLATILVSDGLLPLAKVAESKGLPALSWNHAKVTAVNGTTMTTGGANLWDSYGDTQVGTFDSMVKIRGDAAIEAHKYADAFYLNDIPSDDNASFRHSIKLSGPTPTGADSFQTDTVPLFSDTKQSVKNSGSQAVLTTSNVGDRLPGSGKHRYPILVLNVVKDILMQLVYMQTTKGINPSSGATPDLKVMNTVIDVLSDQSILPAMQRFGLSPAVWASKAARFHAIENATSNITLAQEIFVEPFLRGNPGANAIKGWLNTKLGLDWDEYVVPYDVMQAMCKGLLNIVKTHPQDKSFGMYILLTTKDAGGGYGDPYSWETFREILTGLLGAQELPSGTTAAEIIQDRLHCKRIMQNDNRYGQHKYNEQHGVWIDDTKNIEAWYSQYFDTAWEKGADIKLSTIIVAVVGFAATSVNAQWYPARNWTNCIAATGGNGTKGIREAHAFFNEAWGRPRLRIQQQSSYAVICYGLIFGIVNDDKMGWFEAANDRDIVALEDPGTASECKWYPRAHEFTRYYFFGREREWIMDNRAYIRRCNEVERPMEGT</sequence>
<evidence type="ECO:0000313" key="2">
    <source>
        <dbReference type="Proteomes" id="UP000830671"/>
    </source>
</evidence>
<dbReference type="EMBL" id="CP019476">
    <property type="protein sequence ID" value="UQC83747.1"/>
    <property type="molecule type" value="Genomic_DNA"/>
</dbReference>
<dbReference type="RefSeq" id="XP_049145366.1">
    <property type="nucleotide sequence ID" value="XM_049288222.1"/>
</dbReference>
<name>A0A9Q8SW74_9PEZI</name>
<accession>A0A9Q8SW74</accession>
<gene>
    <name evidence="1" type="ORF">CLUP02_09243</name>
</gene>
<dbReference type="AlphaFoldDB" id="A0A9Q8SW74"/>
<reference evidence="1" key="1">
    <citation type="journal article" date="2021" name="Mol. Plant Microbe Interact.">
        <title>Complete Genome Sequence of the Plant-Pathogenic Fungus Colletotrichum lupini.</title>
        <authorList>
            <person name="Baroncelli R."/>
            <person name="Pensec F."/>
            <person name="Da Lio D."/>
            <person name="Boufleur T."/>
            <person name="Vicente I."/>
            <person name="Sarrocco S."/>
            <person name="Picot A."/>
            <person name="Baraldi E."/>
            <person name="Sukno S."/>
            <person name="Thon M."/>
            <person name="Le Floch G."/>
        </authorList>
    </citation>
    <scope>NUCLEOTIDE SEQUENCE</scope>
    <source>
        <strain evidence="1">IMI 504893</strain>
    </source>
</reference>
<organism evidence="1 2">
    <name type="scientific">Colletotrichum lupini</name>
    <dbReference type="NCBI Taxonomy" id="145971"/>
    <lineage>
        <taxon>Eukaryota</taxon>
        <taxon>Fungi</taxon>
        <taxon>Dikarya</taxon>
        <taxon>Ascomycota</taxon>
        <taxon>Pezizomycotina</taxon>
        <taxon>Sordariomycetes</taxon>
        <taxon>Hypocreomycetidae</taxon>
        <taxon>Glomerellales</taxon>
        <taxon>Glomerellaceae</taxon>
        <taxon>Colletotrichum</taxon>
        <taxon>Colletotrichum acutatum species complex</taxon>
    </lineage>
</organism>